<accession>F0XBN1</accession>
<protein>
    <submittedName>
        <fullName evidence="2">Uncharacterized protein</fullName>
    </submittedName>
</protein>
<evidence type="ECO:0000313" key="2">
    <source>
        <dbReference type="EMBL" id="EFX04888.1"/>
    </source>
</evidence>
<evidence type="ECO:0000256" key="1">
    <source>
        <dbReference type="SAM" id="MobiDB-lite"/>
    </source>
</evidence>
<proteinExistence type="predicted"/>
<gene>
    <name evidence="2" type="ORF">CMQ_5150</name>
</gene>
<dbReference type="EMBL" id="GL629756">
    <property type="protein sequence ID" value="EFX04888.1"/>
    <property type="molecule type" value="Genomic_DNA"/>
</dbReference>
<sequence length="290" mass="31175">MTLGTTSSHHLTSSAPGSAGHDRAASGTCSNCFDKDDGKGIKVTNEGNASNTFSLDRGFGSGFSNYTAPKPKPDSGFSLLPTTFDRTRPSIFAPDSYQTASRYPPSLLRPSLFSSVLPERPVGAAAVKPTWKHDTTEGNKNKEHDKNGRSDMVDTSVRDILGSTQSDNSDIVRLTESVSRIERDLAGVLASIHELQKDVQTALNAAANTDAGADADAADSESTATENVEQTHGCDDLYLYGQAQVSGCHAHCCGSHPHFSLSPTRLHTTFHRRQHHCDRCGSHVHSSRMY</sequence>
<organism evidence="3">
    <name type="scientific">Grosmannia clavigera (strain kw1407 / UAMH 11150)</name>
    <name type="common">Blue stain fungus</name>
    <name type="synonym">Graphiocladiella clavigera</name>
    <dbReference type="NCBI Taxonomy" id="655863"/>
    <lineage>
        <taxon>Eukaryota</taxon>
        <taxon>Fungi</taxon>
        <taxon>Dikarya</taxon>
        <taxon>Ascomycota</taxon>
        <taxon>Pezizomycotina</taxon>
        <taxon>Sordariomycetes</taxon>
        <taxon>Sordariomycetidae</taxon>
        <taxon>Ophiostomatales</taxon>
        <taxon>Ophiostomataceae</taxon>
        <taxon>Leptographium</taxon>
    </lineage>
</organism>
<dbReference type="InParanoid" id="F0XBN1"/>
<feature type="compositionally biased region" description="Low complexity" evidence="1">
    <location>
        <begin position="1"/>
        <end position="14"/>
    </location>
</feature>
<keyword evidence="3" id="KW-1185">Reference proteome</keyword>
<dbReference type="GeneID" id="25978441"/>
<name>F0XBN1_GROCL</name>
<reference evidence="2 3" key="1">
    <citation type="journal article" date="2011" name="Proc. Natl. Acad. Sci. U.S.A.">
        <title>Genome and transcriptome analyses of the mountain pine beetle-fungal symbiont Grosmannia clavigera, a lodgepole pine pathogen.</title>
        <authorList>
            <person name="DiGuistini S."/>
            <person name="Wang Y."/>
            <person name="Liao N.Y."/>
            <person name="Taylor G."/>
            <person name="Tanguay P."/>
            <person name="Feau N."/>
            <person name="Henrissat B."/>
            <person name="Chan S.K."/>
            <person name="Hesse-Orce U."/>
            <person name="Alamouti S.M."/>
            <person name="Tsui C.K.M."/>
            <person name="Docking R.T."/>
            <person name="Levasseur A."/>
            <person name="Haridas S."/>
            <person name="Robertson G."/>
            <person name="Birol I."/>
            <person name="Holt R.A."/>
            <person name="Marra M.A."/>
            <person name="Hamelin R.C."/>
            <person name="Hirst M."/>
            <person name="Jones S.J.M."/>
            <person name="Bohlmann J."/>
            <person name="Breuil C."/>
        </authorList>
    </citation>
    <scope>NUCLEOTIDE SEQUENCE [LARGE SCALE GENOMIC DNA]</scope>
    <source>
        <strain evidence="3">kw1407 / UAMH 11150</strain>
    </source>
</reference>
<evidence type="ECO:0000313" key="3">
    <source>
        <dbReference type="Proteomes" id="UP000007796"/>
    </source>
</evidence>
<dbReference type="Proteomes" id="UP000007796">
    <property type="component" value="Unassembled WGS sequence"/>
</dbReference>
<feature type="compositionally biased region" description="Basic and acidic residues" evidence="1">
    <location>
        <begin position="131"/>
        <end position="152"/>
    </location>
</feature>
<dbReference type="AlphaFoldDB" id="F0XBN1"/>
<dbReference type="HOGENOM" id="CLU_959940_0_0_1"/>
<dbReference type="RefSeq" id="XP_014174370.1">
    <property type="nucleotide sequence ID" value="XM_014318895.1"/>
</dbReference>
<feature type="region of interest" description="Disordered" evidence="1">
    <location>
        <begin position="129"/>
        <end position="153"/>
    </location>
</feature>
<feature type="region of interest" description="Disordered" evidence="1">
    <location>
        <begin position="1"/>
        <end position="29"/>
    </location>
</feature>